<reference evidence="10 11" key="1">
    <citation type="journal article" date="2013" name="Genome Biol.">
        <title>Draft genome of the mountain pine beetle, Dendroctonus ponderosae Hopkins, a major forest pest.</title>
        <authorList>
            <person name="Keeling C.I."/>
            <person name="Yuen M.M."/>
            <person name="Liao N.Y."/>
            <person name="Docking T.R."/>
            <person name="Chan S.K."/>
            <person name="Taylor G.A."/>
            <person name="Palmquist D.L."/>
            <person name="Jackman S.D."/>
            <person name="Nguyen A."/>
            <person name="Li M."/>
            <person name="Henderson H."/>
            <person name="Janes J.K."/>
            <person name="Zhao Y."/>
            <person name="Pandoh P."/>
            <person name="Moore R."/>
            <person name="Sperling F.A."/>
            <person name="Huber D.P."/>
            <person name="Birol I."/>
            <person name="Jones S.J."/>
            <person name="Bohlmann J."/>
        </authorList>
    </citation>
    <scope>NUCLEOTIDE SEQUENCE</scope>
</reference>
<dbReference type="Gene3D" id="3.40.50.720">
    <property type="entry name" value="NAD(P)-binding Rossmann-like Domain"/>
    <property type="match status" value="1"/>
</dbReference>
<dbReference type="Proteomes" id="UP000019118">
    <property type="component" value="Unassembled WGS sequence"/>
</dbReference>
<comment type="similarity">
    <text evidence="2">Belongs to the HIBADH-related family. NP60 subfamily.</text>
</comment>
<dbReference type="Pfam" id="PF00855">
    <property type="entry name" value="PWWP"/>
    <property type="match status" value="1"/>
</dbReference>
<dbReference type="STRING" id="77166.U4UE80"/>
<feature type="domain" description="PWWP" evidence="7">
    <location>
        <begin position="8"/>
        <end position="66"/>
    </location>
</feature>
<evidence type="ECO:0000313" key="9">
    <source>
        <dbReference type="EnsemblMetazoa" id="XP_019768834.1"/>
    </source>
</evidence>
<dbReference type="PANTHER" id="PTHR43580">
    <property type="entry name" value="OXIDOREDUCTASE GLYR1-RELATED"/>
    <property type="match status" value="1"/>
</dbReference>
<protein>
    <recommendedName>
        <fullName evidence="5">Cytokine-like nuclear factor N-PAC</fullName>
    </recommendedName>
    <alternativeName>
        <fullName evidence="4">Glyoxylate reductase 1 homolog</fullName>
    </alternativeName>
</protein>
<dbReference type="EnsemblMetazoa" id="XM_019913276.1">
    <property type="protein sequence ID" value="XP_019768835.1"/>
    <property type="gene ID" value="LOC109543526"/>
</dbReference>
<dbReference type="InterPro" id="IPR006115">
    <property type="entry name" value="6PGDH_NADP-bd"/>
</dbReference>
<proteinExistence type="inferred from homology"/>
<dbReference type="InterPro" id="IPR013328">
    <property type="entry name" value="6PGD_dom2"/>
</dbReference>
<dbReference type="InterPro" id="IPR036291">
    <property type="entry name" value="NAD(P)-bd_dom_sf"/>
</dbReference>
<keyword evidence="10" id="KW-1185">Reference proteome</keyword>
<dbReference type="SUPFAM" id="SSF51735">
    <property type="entry name" value="NAD(P)-binding Rossmann-fold domains"/>
    <property type="match status" value="1"/>
</dbReference>
<dbReference type="Pfam" id="PF14833">
    <property type="entry name" value="NAD_binding_11"/>
    <property type="match status" value="1"/>
</dbReference>
<evidence type="ECO:0000259" key="7">
    <source>
        <dbReference type="PROSITE" id="PS50812"/>
    </source>
</evidence>
<evidence type="ECO:0000256" key="6">
    <source>
        <dbReference type="SAM" id="MobiDB-lite"/>
    </source>
</evidence>
<dbReference type="Gene3D" id="1.10.1040.10">
    <property type="entry name" value="N-(1-d-carboxylethyl)-l-norvaline Dehydrogenase, domain 2"/>
    <property type="match status" value="1"/>
</dbReference>
<comment type="subcellular location">
    <subcellularLocation>
        <location evidence="1">Chromosome</location>
    </subcellularLocation>
</comment>
<dbReference type="CDD" id="cd05836">
    <property type="entry name" value="PWWP_GLYR1"/>
    <property type="match status" value="1"/>
</dbReference>
<evidence type="ECO:0000313" key="8">
    <source>
        <dbReference type="EMBL" id="ERL91332.1"/>
    </source>
</evidence>
<name>U4UE80_DENPD</name>
<dbReference type="Proteomes" id="UP000030742">
    <property type="component" value="Unassembled WGS sequence"/>
</dbReference>
<dbReference type="GO" id="GO:0003677">
    <property type="term" value="F:DNA binding"/>
    <property type="evidence" value="ECO:0007669"/>
    <property type="project" value="TreeGrafter"/>
</dbReference>
<dbReference type="GO" id="GO:0031491">
    <property type="term" value="F:nucleosome binding"/>
    <property type="evidence" value="ECO:0007669"/>
    <property type="project" value="TreeGrafter"/>
</dbReference>
<keyword evidence="3" id="KW-0158">Chromosome</keyword>
<dbReference type="AlphaFoldDB" id="U4UE80"/>
<dbReference type="GO" id="GO:0000785">
    <property type="term" value="C:chromatin"/>
    <property type="evidence" value="ECO:0007669"/>
    <property type="project" value="TreeGrafter"/>
</dbReference>
<dbReference type="InterPro" id="IPR035501">
    <property type="entry name" value="GLYR1_PWWP"/>
</dbReference>
<feature type="compositionally biased region" description="Basic and acidic residues" evidence="6">
    <location>
        <begin position="125"/>
        <end position="137"/>
    </location>
</feature>
<evidence type="ECO:0000313" key="10">
    <source>
        <dbReference type="Proteomes" id="UP000019118"/>
    </source>
</evidence>
<evidence type="ECO:0000256" key="2">
    <source>
        <dbReference type="ARBA" id="ARBA00007598"/>
    </source>
</evidence>
<dbReference type="InterPro" id="IPR000313">
    <property type="entry name" value="PWWP_dom"/>
</dbReference>
<gene>
    <name evidence="9" type="primary">109543526</name>
    <name evidence="8" type="ORF">D910_08664</name>
</gene>
<evidence type="ECO:0000313" key="11">
    <source>
        <dbReference type="Proteomes" id="UP000030742"/>
    </source>
</evidence>
<accession>U4UE80</accession>
<dbReference type="GO" id="GO:0140673">
    <property type="term" value="P:transcription elongation-coupled chromatin remodeling"/>
    <property type="evidence" value="ECO:0007669"/>
    <property type="project" value="TreeGrafter"/>
</dbReference>
<dbReference type="SMART" id="SM00293">
    <property type="entry name" value="PWWP"/>
    <property type="match status" value="1"/>
</dbReference>
<dbReference type="GO" id="GO:0051287">
    <property type="term" value="F:NAD binding"/>
    <property type="evidence" value="ECO:0007669"/>
    <property type="project" value="InterPro"/>
</dbReference>
<evidence type="ECO:0000256" key="1">
    <source>
        <dbReference type="ARBA" id="ARBA00004286"/>
    </source>
</evidence>
<evidence type="ECO:0000256" key="4">
    <source>
        <dbReference type="ARBA" id="ARBA00030287"/>
    </source>
</evidence>
<dbReference type="PANTHER" id="PTHR43580:SF2">
    <property type="entry name" value="CYTOKINE-LIKE NUCLEAR FACTOR N-PAC"/>
    <property type="match status" value="1"/>
</dbReference>
<dbReference type="SUPFAM" id="SSF48179">
    <property type="entry name" value="6-phosphogluconate dehydrogenase C-terminal domain-like"/>
    <property type="match status" value="1"/>
</dbReference>
<feature type="region of interest" description="Disordered" evidence="6">
    <location>
        <begin position="106"/>
        <end position="151"/>
    </location>
</feature>
<reference evidence="9" key="2">
    <citation type="submission" date="2024-08" db="UniProtKB">
        <authorList>
            <consortium name="EnsemblMetazoa"/>
        </authorList>
    </citation>
    <scope>IDENTIFICATION</scope>
</reference>
<dbReference type="GO" id="GO:0050661">
    <property type="term" value="F:NADP binding"/>
    <property type="evidence" value="ECO:0007669"/>
    <property type="project" value="InterPro"/>
</dbReference>
<dbReference type="InterPro" id="IPR029154">
    <property type="entry name" value="HIBADH-like_NADP-bd"/>
</dbReference>
<dbReference type="KEGG" id="dpa:109543526"/>
<sequence>MDSAVFKENDFVWAKMAGYNHWPAIVMRPDPDAPIKTIKEMQWIYFLGTHNYAWIEDKNIKPYEEFKLQYKKKNTEAAMEEMDDIINNMSKDPDYKISFAKYIARKPSPKKQKKSSGLNSSGTPNDRKRSFPLKEKNTPVVKKKHRSSTSNEIEDAIKTNIAASISEATSGNAVGTPGLLTVNTVNLGTSNKFFGFLAGSIYSEGILKNLIKSKHKLYVWSRSSALLEELQEYADRHQTFFKTCTTPRQVVKTADITFSCLTDPDQEKIVLNQLGITDKCDDLLKGKGFVEMTSMDPETSKDFHDLITKKGGTYLEAMLQGNKQEANKGEVIVLAAGLQPLFVDCQSCFKAISKASFLLGKIGSATKIHMIFQMMRGIFLASLVEGFVMADRCSIKLEAFNNIFKMTHMSSDYLEHKSNTIVSKKFTSAQDTEEPIEQLQTDMTLALEMSTRFRQPMPLASNVNEILKNARKLGCDNHDSACIYRTRF</sequence>
<dbReference type="InterPro" id="IPR051265">
    <property type="entry name" value="HIBADH-related_NP60_sf"/>
</dbReference>
<evidence type="ECO:0000256" key="5">
    <source>
        <dbReference type="ARBA" id="ARBA00034140"/>
    </source>
</evidence>
<dbReference type="Gene3D" id="2.30.30.140">
    <property type="match status" value="1"/>
</dbReference>
<dbReference type="EMBL" id="KB632281">
    <property type="protein sequence ID" value="ERL91332.1"/>
    <property type="molecule type" value="Genomic_DNA"/>
</dbReference>
<dbReference type="Pfam" id="PF03446">
    <property type="entry name" value="NAD_binding_2"/>
    <property type="match status" value="1"/>
</dbReference>
<dbReference type="SUPFAM" id="SSF63748">
    <property type="entry name" value="Tudor/PWWP/MBT"/>
    <property type="match status" value="1"/>
</dbReference>
<dbReference type="EnsemblMetazoa" id="XM_019913275.1">
    <property type="protein sequence ID" value="XP_019768834.1"/>
    <property type="gene ID" value="LOC109543526"/>
</dbReference>
<organism evidence="8 11">
    <name type="scientific">Dendroctonus ponderosae</name>
    <name type="common">Mountain pine beetle</name>
    <dbReference type="NCBI Taxonomy" id="77166"/>
    <lineage>
        <taxon>Eukaryota</taxon>
        <taxon>Metazoa</taxon>
        <taxon>Ecdysozoa</taxon>
        <taxon>Arthropoda</taxon>
        <taxon>Hexapoda</taxon>
        <taxon>Insecta</taxon>
        <taxon>Pterygota</taxon>
        <taxon>Neoptera</taxon>
        <taxon>Endopterygota</taxon>
        <taxon>Coleoptera</taxon>
        <taxon>Polyphaga</taxon>
        <taxon>Cucujiformia</taxon>
        <taxon>Curculionidae</taxon>
        <taxon>Scolytinae</taxon>
        <taxon>Dendroctonus</taxon>
    </lineage>
</organism>
<evidence type="ECO:0000256" key="3">
    <source>
        <dbReference type="ARBA" id="ARBA00022454"/>
    </source>
</evidence>
<dbReference type="PROSITE" id="PS50812">
    <property type="entry name" value="PWWP"/>
    <property type="match status" value="1"/>
</dbReference>
<dbReference type="OrthoDB" id="6727154at2759"/>
<dbReference type="InterPro" id="IPR008927">
    <property type="entry name" value="6-PGluconate_DH-like_C_sf"/>
</dbReference>